<sequence>MSDPSVISLRRRAIVRDRSVKWAFLLPAMIFVAIFFGYPIVQNAAMSFQEYTTRTFFTGEAPFIGLQNYIDAFTAPVFPRALMNTFLFTVGSIALQFCIGLGLALFFNRRFPLSIILRSLLLLPWLLPLLVSSTVWRGILDTDSGIFNAALESLGLSAIPWLTNPDVALLAVILVNVWIGIPFNVVILYSGLQDIPTELYEAASLDGSSRAQTFWWITLPMLRPVVMVVLLLGVIYTVKVLDIVLALTGGGPANATQTLALQAYEASFVNFNFGLGAAFGNVLIVISLIFAAVYLRLNRKAMNS</sequence>
<dbReference type="InterPro" id="IPR000515">
    <property type="entry name" value="MetI-like"/>
</dbReference>
<dbReference type="Gene3D" id="1.10.3720.10">
    <property type="entry name" value="MetI-like"/>
    <property type="match status" value="1"/>
</dbReference>
<feature type="transmembrane region" description="Helical" evidence="7">
    <location>
        <begin position="213"/>
        <end position="238"/>
    </location>
</feature>
<proteinExistence type="inferred from homology"/>
<dbReference type="PANTHER" id="PTHR43005:SF1">
    <property type="entry name" value="SPERMIDINE_PUTRESCINE TRANSPORT SYSTEM PERMEASE PROTEIN"/>
    <property type="match status" value="1"/>
</dbReference>
<feature type="transmembrane region" description="Helical" evidence="7">
    <location>
        <begin position="167"/>
        <end position="192"/>
    </location>
</feature>
<comment type="caution">
    <text evidence="9">The sequence shown here is derived from an EMBL/GenBank/DDBJ whole genome shotgun (WGS) entry which is preliminary data.</text>
</comment>
<evidence type="ECO:0000256" key="7">
    <source>
        <dbReference type="RuleBase" id="RU363032"/>
    </source>
</evidence>
<organism evidence="9 10">
    <name type="scientific">Microbacterium faecale</name>
    <dbReference type="NCBI Taxonomy" id="1804630"/>
    <lineage>
        <taxon>Bacteria</taxon>
        <taxon>Bacillati</taxon>
        <taxon>Actinomycetota</taxon>
        <taxon>Actinomycetes</taxon>
        <taxon>Micrococcales</taxon>
        <taxon>Microbacteriaceae</taxon>
        <taxon>Microbacterium</taxon>
    </lineage>
</organism>
<evidence type="ECO:0000256" key="4">
    <source>
        <dbReference type="ARBA" id="ARBA00022692"/>
    </source>
</evidence>
<dbReference type="RefSeq" id="WP_188710602.1">
    <property type="nucleotide sequence ID" value="NZ_BMHO01000001.1"/>
</dbReference>
<dbReference type="PROSITE" id="PS50928">
    <property type="entry name" value="ABC_TM1"/>
    <property type="match status" value="1"/>
</dbReference>
<feature type="transmembrane region" description="Helical" evidence="7">
    <location>
        <begin position="86"/>
        <end position="107"/>
    </location>
</feature>
<feature type="domain" description="ABC transmembrane type-1" evidence="8">
    <location>
        <begin position="82"/>
        <end position="294"/>
    </location>
</feature>
<keyword evidence="2 7" id="KW-0813">Transport</keyword>
<dbReference type="CDD" id="cd06261">
    <property type="entry name" value="TM_PBP2"/>
    <property type="match status" value="1"/>
</dbReference>
<feature type="transmembrane region" description="Helical" evidence="7">
    <location>
        <begin position="273"/>
        <end position="295"/>
    </location>
</feature>
<dbReference type="InterPro" id="IPR035906">
    <property type="entry name" value="MetI-like_sf"/>
</dbReference>
<keyword evidence="3" id="KW-1003">Cell membrane</keyword>
<evidence type="ECO:0000256" key="3">
    <source>
        <dbReference type="ARBA" id="ARBA00022475"/>
    </source>
</evidence>
<comment type="similarity">
    <text evidence="7">Belongs to the binding-protein-dependent transport system permease family.</text>
</comment>
<evidence type="ECO:0000256" key="1">
    <source>
        <dbReference type="ARBA" id="ARBA00004651"/>
    </source>
</evidence>
<dbReference type="Pfam" id="PF00528">
    <property type="entry name" value="BPD_transp_1"/>
    <property type="match status" value="1"/>
</dbReference>
<feature type="transmembrane region" description="Helical" evidence="7">
    <location>
        <begin position="20"/>
        <end position="41"/>
    </location>
</feature>
<reference evidence="9" key="1">
    <citation type="journal article" date="2014" name="Int. J. Syst. Evol. Microbiol.">
        <title>Complete genome sequence of Corynebacterium casei LMG S-19264T (=DSM 44701T), isolated from a smear-ripened cheese.</title>
        <authorList>
            <consortium name="US DOE Joint Genome Institute (JGI-PGF)"/>
            <person name="Walter F."/>
            <person name="Albersmeier A."/>
            <person name="Kalinowski J."/>
            <person name="Ruckert C."/>
        </authorList>
    </citation>
    <scope>NUCLEOTIDE SEQUENCE</scope>
    <source>
        <strain evidence="9">CGMCC 1.15152</strain>
    </source>
</reference>
<evidence type="ECO:0000256" key="2">
    <source>
        <dbReference type="ARBA" id="ARBA00022448"/>
    </source>
</evidence>
<name>A0A917DCK3_9MICO</name>
<evidence type="ECO:0000259" key="8">
    <source>
        <dbReference type="PROSITE" id="PS50928"/>
    </source>
</evidence>
<keyword evidence="4 7" id="KW-0812">Transmembrane</keyword>
<reference evidence="9" key="2">
    <citation type="submission" date="2020-09" db="EMBL/GenBank/DDBJ databases">
        <authorList>
            <person name="Sun Q."/>
            <person name="Zhou Y."/>
        </authorList>
    </citation>
    <scope>NUCLEOTIDE SEQUENCE</scope>
    <source>
        <strain evidence="9">CGMCC 1.15152</strain>
    </source>
</reference>
<keyword evidence="5 7" id="KW-1133">Transmembrane helix</keyword>
<dbReference type="EMBL" id="BMHO01000001">
    <property type="protein sequence ID" value="GGD26718.1"/>
    <property type="molecule type" value="Genomic_DNA"/>
</dbReference>
<feature type="transmembrane region" description="Helical" evidence="7">
    <location>
        <begin position="119"/>
        <end position="139"/>
    </location>
</feature>
<evidence type="ECO:0000313" key="9">
    <source>
        <dbReference type="EMBL" id="GGD26718.1"/>
    </source>
</evidence>
<evidence type="ECO:0000313" key="10">
    <source>
        <dbReference type="Proteomes" id="UP000633205"/>
    </source>
</evidence>
<evidence type="ECO:0000256" key="6">
    <source>
        <dbReference type="ARBA" id="ARBA00023136"/>
    </source>
</evidence>
<accession>A0A917DCK3</accession>
<keyword evidence="10" id="KW-1185">Reference proteome</keyword>
<gene>
    <name evidence="9" type="ORF">GCM10010915_03430</name>
</gene>
<protein>
    <submittedName>
        <fullName evidence="9">ABC transporter permease</fullName>
    </submittedName>
</protein>
<dbReference type="SUPFAM" id="SSF160964">
    <property type="entry name" value="MalF N-terminal region-like"/>
    <property type="match status" value="1"/>
</dbReference>
<dbReference type="AlphaFoldDB" id="A0A917DCK3"/>
<dbReference type="SUPFAM" id="SSF161098">
    <property type="entry name" value="MetI-like"/>
    <property type="match status" value="1"/>
</dbReference>
<comment type="subcellular location">
    <subcellularLocation>
        <location evidence="1 7">Cell membrane</location>
        <topology evidence="1 7">Multi-pass membrane protein</topology>
    </subcellularLocation>
</comment>
<keyword evidence="6 7" id="KW-0472">Membrane</keyword>
<dbReference type="GO" id="GO:0005886">
    <property type="term" value="C:plasma membrane"/>
    <property type="evidence" value="ECO:0007669"/>
    <property type="project" value="UniProtKB-SubCell"/>
</dbReference>
<evidence type="ECO:0000256" key="5">
    <source>
        <dbReference type="ARBA" id="ARBA00022989"/>
    </source>
</evidence>
<dbReference type="PANTHER" id="PTHR43005">
    <property type="entry name" value="BLR7065 PROTEIN"/>
    <property type="match status" value="1"/>
</dbReference>
<dbReference type="Proteomes" id="UP000633205">
    <property type="component" value="Unassembled WGS sequence"/>
</dbReference>
<dbReference type="GO" id="GO:0055085">
    <property type="term" value="P:transmembrane transport"/>
    <property type="evidence" value="ECO:0007669"/>
    <property type="project" value="InterPro"/>
</dbReference>